<dbReference type="GO" id="GO:0008483">
    <property type="term" value="F:transaminase activity"/>
    <property type="evidence" value="ECO:0007669"/>
    <property type="project" value="UniProtKB-KW"/>
</dbReference>
<dbReference type="CDD" id="cd00609">
    <property type="entry name" value="AAT_like"/>
    <property type="match status" value="1"/>
</dbReference>
<dbReference type="PANTHER" id="PTHR46577">
    <property type="entry name" value="HTH-TYPE TRANSCRIPTIONAL REGULATORY PROTEIN GABR"/>
    <property type="match status" value="1"/>
</dbReference>
<evidence type="ECO:0000313" key="8">
    <source>
        <dbReference type="Proteomes" id="UP000433101"/>
    </source>
</evidence>
<dbReference type="InterPro" id="IPR036390">
    <property type="entry name" value="WH_DNA-bd_sf"/>
</dbReference>
<comment type="similarity">
    <text evidence="1">In the C-terminal section; belongs to the class-I pyridoxal-phosphate-dependent aminotransferase family.</text>
</comment>
<evidence type="ECO:0000256" key="4">
    <source>
        <dbReference type="ARBA" id="ARBA00023125"/>
    </source>
</evidence>
<keyword evidence="5" id="KW-0804">Transcription</keyword>
<keyword evidence="3" id="KW-0805">Transcription regulation</keyword>
<dbReference type="Pfam" id="PF00155">
    <property type="entry name" value="Aminotran_1_2"/>
    <property type="match status" value="1"/>
</dbReference>
<evidence type="ECO:0000256" key="1">
    <source>
        <dbReference type="ARBA" id="ARBA00005384"/>
    </source>
</evidence>
<dbReference type="EMBL" id="WUMV01000010">
    <property type="protein sequence ID" value="MXN67344.1"/>
    <property type="molecule type" value="Genomic_DNA"/>
</dbReference>
<dbReference type="InterPro" id="IPR015422">
    <property type="entry name" value="PyrdxlP-dep_Trfase_small"/>
</dbReference>
<keyword evidence="4" id="KW-0238">DNA-binding</keyword>
<protein>
    <submittedName>
        <fullName evidence="7">Aminotransferase class I/II-fold pyridoxal phosphate-dependent enzyme</fullName>
    </submittedName>
</protein>
<dbReference type="InterPro" id="IPR015424">
    <property type="entry name" value="PyrdxlP-dep_Trfase"/>
</dbReference>
<gene>
    <name evidence="7" type="ORF">GR183_20755</name>
</gene>
<dbReference type="InterPro" id="IPR000524">
    <property type="entry name" value="Tscrpt_reg_HTH_GntR"/>
</dbReference>
<organism evidence="7 8">
    <name type="scientific">Stappia sediminis</name>
    <dbReference type="NCBI Taxonomy" id="2692190"/>
    <lineage>
        <taxon>Bacteria</taxon>
        <taxon>Pseudomonadati</taxon>
        <taxon>Pseudomonadota</taxon>
        <taxon>Alphaproteobacteria</taxon>
        <taxon>Hyphomicrobiales</taxon>
        <taxon>Stappiaceae</taxon>
        <taxon>Stappia</taxon>
    </lineage>
</organism>
<dbReference type="AlphaFoldDB" id="A0A7X3LYA9"/>
<keyword evidence="7" id="KW-0808">Transferase</keyword>
<dbReference type="InterPro" id="IPR004839">
    <property type="entry name" value="Aminotransferase_I/II_large"/>
</dbReference>
<dbReference type="Pfam" id="PF00392">
    <property type="entry name" value="GntR"/>
    <property type="match status" value="1"/>
</dbReference>
<evidence type="ECO:0000256" key="3">
    <source>
        <dbReference type="ARBA" id="ARBA00023015"/>
    </source>
</evidence>
<feature type="domain" description="HTH gntR-type" evidence="6">
    <location>
        <begin position="14"/>
        <end position="82"/>
    </location>
</feature>
<dbReference type="InterPro" id="IPR036388">
    <property type="entry name" value="WH-like_DNA-bd_sf"/>
</dbReference>
<accession>A0A7X3LYA9</accession>
<evidence type="ECO:0000256" key="2">
    <source>
        <dbReference type="ARBA" id="ARBA00022898"/>
    </source>
</evidence>
<evidence type="ECO:0000313" key="7">
    <source>
        <dbReference type="EMBL" id="MXN67344.1"/>
    </source>
</evidence>
<proteinExistence type="inferred from homology"/>
<dbReference type="InterPro" id="IPR051446">
    <property type="entry name" value="HTH_trans_reg/aminotransferase"/>
</dbReference>
<dbReference type="SMART" id="SM00345">
    <property type="entry name" value="HTH_GNTR"/>
    <property type="match status" value="1"/>
</dbReference>
<keyword evidence="2" id="KW-0663">Pyridoxal phosphate</keyword>
<dbReference type="SUPFAM" id="SSF53383">
    <property type="entry name" value="PLP-dependent transferases"/>
    <property type="match status" value="1"/>
</dbReference>
<dbReference type="Gene3D" id="3.90.1150.10">
    <property type="entry name" value="Aspartate Aminotransferase, domain 1"/>
    <property type="match status" value="1"/>
</dbReference>
<dbReference type="Proteomes" id="UP000433101">
    <property type="component" value="Unassembled WGS sequence"/>
</dbReference>
<dbReference type="GO" id="GO:0003700">
    <property type="term" value="F:DNA-binding transcription factor activity"/>
    <property type="evidence" value="ECO:0007669"/>
    <property type="project" value="InterPro"/>
</dbReference>
<dbReference type="GO" id="GO:0030170">
    <property type="term" value="F:pyridoxal phosphate binding"/>
    <property type="evidence" value="ECO:0007669"/>
    <property type="project" value="InterPro"/>
</dbReference>
<keyword evidence="7" id="KW-0032">Aminotransferase</keyword>
<dbReference type="GO" id="GO:0003677">
    <property type="term" value="F:DNA binding"/>
    <property type="evidence" value="ECO:0007669"/>
    <property type="project" value="UniProtKB-KW"/>
</dbReference>
<dbReference type="PROSITE" id="PS50949">
    <property type="entry name" value="HTH_GNTR"/>
    <property type="match status" value="1"/>
</dbReference>
<keyword evidence="8" id="KW-1185">Reference proteome</keyword>
<comment type="caution">
    <text evidence="7">The sequence shown here is derived from an EMBL/GenBank/DDBJ whole genome shotgun (WGS) entry which is preliminary data.</text>
</comment>
<evidence type="ECO:0000256" key="5">
    <source>
        <dbReference type="ARBA" id="ARBA00023163"/>
    </source>
</evidence>
<evidence type="ECO:0000259" key="6">
    <source>
        <dbReference type="PROSITE" id="PS50949"/>
    </source>
</evidence>
<reference evidence="7 8" key="1">
    <citation type="submission" date="2019-12" db="EMBL/GenBank/DDBJ databases">
        <authorList>
            <person name="Li M."/>
        </authorList>
    </citation>
    <scope>NUCLEOTIDE SEQUENCE [LARGE SCALE GENOMIC DNA]</scope>
    <source>
        <strain evidence="7 8">GBMRC 2046</strain>
    </source>
</reference>
<dbReference type="PANTHER" id="PTHR46577:SF1">
    <property type="entry name" value="HTH-TYPE TRANSCRIPTIONAL REGULATORY PROTEIN GABR"/>
    <property type="match status" value="1"/>
</dbReference>
<dbReference type="RefSeq" id="WP_260514050.1">
    <property type="nucleotide sequence ID" value="NZ_WUMV01000010.1"/>
</dbReference>
<dbReference type="Gene3D" id="3.40.640.10">
    <property type="entry name" value="Type I PLP-dependent aspartate aminotransferase-like (Major domain)"/>
    <property type="match status" value="1"/>
</dbReference>
<dbReference type="SUPFAM" id="SSF46785">
    <property type="entry name" value="Winged helix' DNA-binding domain"/>
    <property type="match status" value="1"/>
</dbReference>
<sequence length="462" mass="48567">MTIFSDFRERSDTKPTARSLERFLSERIRSGSLEAGTRLPPVREAAWQIGCAPGTVARAYQALTSRGLAHGEVGRGTFIGEAASSLGLPLTAARDACTAGMSVNSFLMEAPDALLEDALAQVAKRAGAGRISLSYQPEAGPLSDREAALPFLSRWCDALTPEDIVLTAGGQACLAAAFASLVAPGSGIACDALTYPGVISAAAVNDVRLYPVTMDRWGMIPEALEELCRRQSISLLAVMPSVQNPTGVAMPAERREAIAGIAARHGLTVIEDEVYGFLRPPAGESFSRLLPDSTVLVTSLAKCIAPALRVGYAAGPGPLVRRIAAAQNAMLLMISPLLTASAAHILKSEAFEKRILTLTDGVRKRAAYVAGAFANTDYDAMTGGLAWLKLPEAWEADVFASEAEALGVKVSPGRYFAVEARSAPNAVRLSLGAVSGEERFRKAIDTIAGLAAKPYATLPVTP</sequence>
<dbReference type="Gene3D" id="1.10.10.10">
    <property type="entry name" value="Winged helix-like DNA-binding domain superfamily/Winged helix DNA-binding domain"/>
    <property type="match status" value="1"/>
</dbReference>
<name>A0A7X3LYA9_9HYPH</name>
<dbReference type="InterPro" id="IPR015421">
    <property type="entry name" value="PyrdxlP-dep_Trfase_major"/>
</dbReference>